<dbReference type="EMBL" id="GL883029">
    <property type="protein sequence ID" value="EGG14169.1"/>
    <property type="molecule type" value="Genomic_DNA"/>
</dbReference>
<dbReference type="FunFam" id="2.10.25.10:FF:000005">
    <property type="entry name" value="Fibrillin 2"/>
    <property type="match status" value="1"/>
</dbReference>
<dbReference type="InterPro" id="IPR000742">
    <property type="entry name" value="EGF"/>
</dbReference>
<evidence type="ECO:0000256" key="5">
    <source>
        <dbReference type="ARBA" id="ARBA00023180"/>
    </source>
</evidence>
<dbReference type="SMART" id="SM00181">
    <property type="entry name" value="EGF"/>
    <property type="match status" value="6"/>
</dbReference>
<gene>
    <name evidence="9" type="ORF">DFA_11938</name>
</gene>
<protein>
    <recommendedName>
        <fullName evidence="8">EGF-like domain-containing protein</fullName>
    </recommendedName>
</protein>
<dbReference type="PROSITE" id="PS50026">
    <property type="entry name" value="EGF_3"/>
    <property type="match status" value="3"/>
</dbReference>
<dbReference type="CDD" id="cd00054">
    <property type="entry name" value="EGF_CA"/>
    <property type="match status" value="4"/>
</dbReference>
<dbReference type="InterPro" id="IPR053331">
    <property type="entry name" value="EGF-like_comC"/>
</dbReference>
<keyword evidence="3" id="KW-0677">Repeat</keyword>
<dbReference type="OrthoDB" id="21010at2759"/>
<dbReference type="GO" id="GO:0005509">
    <property type="term" value="F:calcium ion binding"/>
    <property type="evidence" value="ECO:0007669"/>
    <property type="project" value="InterPro"/>
</dbReference>
<dbReference type="OMA" id="TEIIWYL"/>
<dbReference type="GeneID" id="14865813"/>
<keyword evidence="1 6" id="KW-0245">EGF-like domain</keyword>
<keyword evidence="7" id="KW-1133">Transmembrane helix</keyword>
<evidence type="ECO:0000256" key="2">
    <source>
        <dbReference type="ARBA" id="ARBA00022729"/>
    </source>
</evidence>
<dbReference type="SMART" id="SM00179">
    <property type="entry name" value="EGF_CA"/>
    <property type="match status" value="4"/>
</dbReference>
<keyword evidence="7" id="KW-0472">Membrane</keyword>
<dbReference type="SUPFAM" id="SSF57196">
    <property type="entry name" value="EGF/Laminin"/>
    <property type="match status" value="1"/>
</dbReference>
<keyword evidence="4" id="KW-1015">Disulfide bond</keyword>
<evidence type="ECO:0000313" key="10">
    <source>
        <dbReference type="Proteomes" id="UP000007797"/>
    </source>
</evidence>
<dbReference type="RefSeq" id="XP_004350877.1">
    <property type="nucleotide sequence ID" value="XM_004350826.1"/>
</dbReference>
<dbReference type="Gene3D" id="2.10.25.10">
    <property type="entry name" value="Laminin"/>
    <property type="match status" value="5"/>
</dbReference>
<dbReference type="AlphaFoldDB" id="F4QEW2"/>
<feature type="domain" description="EGF-like" evidence="8">
    <location>
        <begin position="410"/>
        <end position="451"/>
    </location>
</feature>
<dbReference type="InterPro" id="IPR001881">
    <property type="entry name" value="EGF-like_Ca-bd_dom"/>
</dbReference>
<evidence type="ECO:0000256" key="6">
    <source>
        <dbReference type="PROSITE-ProRule" id="PRU00076"/>
    </source>
</evidence>
<dbReference type="Proteomes" id="UP000007797">
    <property type="component" value="Unassembled WGS sequence"/>
</dbReference>
<dbReference type="Pfam" id="PF07645">
    <property type="entry name" value="EGF_CA"/>
    <property type="match status" value="4"/>
</dbReference>
<accession>F4QEW2</accession>
<evidence type="ECO:0000256" key="7">
    <source>
        <dbReference type="SAM" id="Phobius"/>
    </source>
</evidence>
<reference evidence="10" key="1">
    <citation type="journal article" date="2011" name="Genome Res.">
        <title>Phylogeny-wide analysis of social amoeba genomes highlights ancient origins for complex intercellular communication.</title>
        <authorList>
            <person name="Heidel A.J."/>
            <person name="Lawal H.M."/>
            <person name="Felder M."/>
            <person name="Schilde C."/>
            <person name="Helps N.R."/>
            <person name="Tunggal B."/>
            <person name="Rivero F."/>
            <person name="John U."/>
            <person name="Schleicher M."/>
            <person name="Eichinger L."/>
            <person name="Platzer M."/>
            <person name="Noegel A.A."/>
            <person name="Schaap P."/>
            <person name="Gloeckner G."/>
        </authorList>
    </citation>
    <scope>NUCLEOTIDE SEQUENCE [LARGE SCALE GENOMIC DNA]</scope>
    <source>
        <strain evidence="10">SH3</strain>
    </source>
</reference>
<keyword evidence="5" id="KW-0325">Glycoprotein</keyword>
<organism evidence="9 10">
    <name type="scientific">Cavenderia fasciculata</name>
    <name type="common">Slime mold</name>
    <name type="synonym">Dictyostelium fasciculatum</name>
    <dbReference type="NCBI Taxonomy" id="261658"/>
    <lineage>
        <taxon>Eukaryota</taxon>
        <taxon>Amoebozoa</taxon>
        <taxon>Evosea</taxon>
        <taxon>Eumycetozoa</taxon>
        <taxon>Dictyostelia</taxon>
        <taxon>Acytosteliales</taxon>
        <taxon>Cavenderiaceae</taxon>
        <taxon>Cavenderia</taxon>
    </lineage>
</organism>
<dbReference type="InterPro" id="IPR009030">
    <property type="entry name" value="Growth_fac_rcpt_cys_sf"/>
</dbReference>
<keyword evidence="2" id="KW-0732">Signal</keyword>
<sequence length="1085" mass="121278">MIRFINNVLEFILVVFLVLLFPNYIFSICPSNYVTDINRQLCVGRDNGINSLTFVECKYQLPNTNGNNNRVSLLLMFEKKALLSNSPPQQNNTFNCPFVAGMSDGTPSNFNDFPPINIDLVYNNYLIYSECPTIPSRPADMANKRMGIMALEQTSYNSLKSTDLCRGSVSPMDFEKNNPMAGILDLNSCVQTYFCKSVDTYFQVMQSTNNNNCESNNNNYICPTLPNSNHSSVLVYSQTIDIGDKLNITSSKCSTVCVHGFCNSRLSICQCDPGWTNIDCSQDVDECKQSDLNPCQLNSHCVNTLGSYQCVCNQGYKQNSNSCSDINECNENNLLCNQTTSYCVNNVGSYNCVCLNGFKLKQNISNECEDINECENEDICGDHGICQNTFGSFQCGCERGYLWNSTQCIDVDECTTRLAVCPLNALCINRIGHYDCKCPDNLLFLSDNKCQEFPPIYNVKHLGKGKIEMEGVGQFKYENFSILIGNIPCVKVEFATNGEKKLSCTIEQGLYIDGESIIFFVNSASKMVSTLRLPFITSINEVPTKGGYLELNVIGSVDERQMKLEINDKPCENLTLIDQGVLSCYVGPGTGIKSLVFESIGQVSSDGLMFSYQQPNITFHTLVGTEGGQIQIYSSNLGNDTSLINMTVDGEPCKNIQFIVPDESFQCLVSPSKYFHSVGELSIDSVKSLNNLLLIYDQKYSCNKSNCVNGNCIYGNCYCSGGWAGETCELYDRDVTDFTATSTGSSFRPHVTISARDGTWFELLVSRIKEVSPTHELVESYNLTMPHLAWTLVNQLPYWNYSITLNNNASIYVSIRMPNQNNSVTNDDYDEQQQQPTLFPVPPQVEYKIGPNITLTASAASIQYTISVFNWPFQSKYNTLRLLLNSNSSTANSDNRDCSIVNYSHFKTNTLDSDLIHSNSQPLQGVRGTDTIRPYIAVRGKELLWYKTYNGYTTLYARFLNKGLVDGELKTIRFNQVYRSTDLISQDNTATTGEMTIENGPEPIIVEMNLPYFESSCVVDPDYVIQIGRDRDSHAECMKRSEMSDKLLIPSVSITVAVVGCGTIISVVWFIIHKRRKNRAAPPSK</sequence>
<evidence type="ECO:0000256" key="1">
    <source>
        <dbReference type="ARBA" id="ARBA00022536"/>
    </source>
</evidence>
<dbReference type="InterPro" id="IPR000152">
    <property type="entry name" value="EGF-type_Asp/Asn_hydroxyl_site"/>
</dbReference>
<name>F4QEW2_CACFS</name>
<dbReference type="PROSITE" id="PS01187">
    <property type="entry name" value="EGF_CA"/>
    <property type="match status" value="2"/>
</dbReference>
<feature type="domain" description="EGF-like" evidence="8">
    <location>
        <begin position="370"/>
        <end position="409"/>
    </location>
</feature>
<dbReference type="InterPro" id="IPR018097">
    <property type="entry name" value="EGF_Ca-bd_CS"/>
</dbReference>
<keyword evidence="10" id="KW-1185">Reference proteome</keyword>
<dbReference type="STRING" id="1054147.F4QEW2"/>
<dbReference type="PROSITE" id="PS01186">
    <property type="entry name" value="EGF_2"/>
    <property type="match status" value="3"/>
</dbReference>
<evidence type="ECO:0000256" key="4">
    <source>
        <dbReference type="ARBA" id="ARBA00023157"/>
    </source>
</evidence>
<comment type="caution">
    <text evidence="6">Lacks conserved residue(s) required for the propagation of feature annotation.</text>
</comment>
<keyword evidence="7" id="KW-0812">Transmembrane</keyword>
<evidence type="ECO:0000313" key="9">
    <source>
        <dbReference type="EMBL" id="EGG14169.1"/>
    </source>
</evidence>
<feature type="domain" description="EGF-like" evidence="8">
    <location>
        <begin position="283"/>
        <end position="324"/>
    </location>
</feature>
<evidence type="ECO:0000259" key="8">
    <source>
        <dbReference type="PROSITE" id="PS50026"/>
    </source>
</evidence>
<dbReference type="InterPro" id="IPR049883">
    <property type="entry name" value="NOTCH1_EGF-like"/>
</dbReference>
<dbReference type="FunFam" id="2.10.25.10:FF:000038">
    <property type="entry name" value="Fibrillin 2"/>
    <property type="match status" value="2"/>
</dbReference>
<dbReference type="KEGG" id="dfa:DFA_11938"/>
<dbReference type="PROSITE" id="PS00010">
    <property type="entry name" value="ASX_HYDROXYL"/>
    <property type="match status" value="4"/>
</dbReference>
<evidence type="ECO:0000256" key="3">
    <source>
        <dbReference type="ARBA" id="ARBA00022737"/>
    </source>
</evidence>
<dbReference type="PANTHER" id="PTHR24032">
    <property type="entry name" value="EGF-LIKE DOMAIN-CONTAINING PROTEIN-RELATED-RELATED"/>
    <property type="match status" value="1"/>
</dbReference>
<dbReference type="SUPFAM" id="SSF57184">
    <property type="entry name" value="Growth factor receptor domain"/>
    <property type="match status" value="1"/>
</dbReference>
<proteinExistence type="predicted"/>
<feature type="transmembrane region" description="Helical" evidence="7">
    <location>
        <begin position="1047"/>
        <end position="1072"/>
    </location>
</feature>